<dbReference type="EMBL" id="BARS01051843">
    <property type="protein sequence ID" value="GAG49227.1"/>
    <property type="molecule type" value="Genomic_DNA"/>
</dbReference>
<dbReference type="Gene3D" id="3.30.56.30">
    <property type="entry name" value="Signal recognition particle, SRP19-like subunit"/>
    <property type="match status" value="1"/>
</dbReference>
<dbReference type="AlphaFoldDB" id="X0YQS2"/>
<evidence type="ECO:0000313" key="1">
    <source>
        <dbReference type="EMBL" id="GAG49227.1"/>
    </source>
</evidence>
<gene>
    <name evidence="1" type="ORF">S01H1_77162</name>
</gene>
<proteinExistence type="predicted"/>
<dbReference type="InterPro" id="IPR036521">
    <property type="entry name" value="SRP19-like_sf"/>
</dbReference>
<sequence length="42" mass="4981">NYKYSRTWWDDPGRVVIDAKGKKKSKVMLEVAKEIKKLQSKK</sequence>
<name>X0YQS2_9ZZZZ</name>
<dbReference type="GO" id="GO:0048500">
    <property type="term" value="C:signal recognition particle"/>
    <property type="evidence" value="ECO:0007669"/>
    <property type="project" value="InterPro"/>
</dbReference>
<dbReference type="SUPFAM" id="SSF69695">
    <property type="entry name" value="SRP19"/>
    <property type="match status" value="1"/>
</dbReference>
<accession>X0YQS2</accession>
<dbReference type="GO" id="GO:0006614">
    <property type="term" value="P:SRP-dependent cotranslational protein targeting to membrane"/>
    <property type="evidence" value="ECO:0007669"/>
    <property type="project" value="InterPro"/>
</dbReference>
<feature type="non-terminal residue" evidence="1">
    <location>
        <position position="1"/>
    </location>
</feature>
<protein>
    <submittedName>
        <fullName evidence="1">Uncharacterized protein</fullName>
    </submittedName>
</protein>
<organism evidence="1">
    <name type="scientific">marine sediment metagenome</name>
    <dbReference type="NCBI Taxonomy" id="412755"/>
    <lineage>
        <taxon>unclassified sequences</taxon>
        <taxon>metagenomes</taxon>
        <taxon>ecological metagenomes</taxon>
    </lineage>
</organism>
<reference evidence="1" key="1">
    <citation type="journal article" date="2014" name="Front. Microbiol.">
        <title>High frequency of phylogenetically diverse reductive dehalogenase-homologous genes in deep subseafloor sedimentary metagenomes.</title>
        <authorList>
            <person name="Kawai M."/>
            <person name="Futagami T."/>
            <person name="Toyoda A."/>
            <person name="Takaki Y."/>
            <person name="Nishi S."/>
            <person name="Hori S."/>
            <person name="Arai W."/>
            <person name="Tsubouchi T."/>
            <person name="Morono Y."/>
            <person name="Uchiyama I."/>
            <person name="Ito T."/>
            <person name="Fujiyama A."/>
            <person name="Inagaki F."/>
            <person name="Takami H."/>
        </authorList>
    </citation>
    <scope>NUCLEOTIDE SEQUENCE</scope>
    <source>
        <strain evidence="1">Expedition CK06-06</strain>
    </source>
</reference>
<dbReference type="GO" id="GO:0008312">
    <property type="term" value="F:7S RNA binding"/>
    <property type="evidence" value="ECO:0007669"/>
    <property type="project" value="InterPro"/>
</dbReference>
<comment type="caution">
    <text evidence="1">The sequence shown here is derived from an EMBL/GenBank/DDBJ whole genome shotgun (WGS) entry which is preliminary data.</text>
</comment>